<keyword evidence="4 7" id="KW-1133">Transmembrane helix</keyword>
<gene>
    <name evidence="9" type="ORF">H4W81_003857</name>
</gene>
<organism evidence="9 10">
    <name type="scientific">Nonomuraea africana</name>
    <dbReference type="NCBI Taxonomy" id="46171"/>
    <lineage>
        <taxon>Bacteria</taxon>
        <taxon>Bacillati</taxon>
        <taxon>Actinomycetota</taxon>
        <taxon>Actinomycetes</taxon>
        <taxon>Streptosporangiales</taxon>
        <taxon>Streptosporangiaceae</taxon>
        <taxon>Nonomuraea</taxon>
    </lineage>
</organism>
<evidence type="ECO:0000256" key="2">
    <source>
        <dbReference type="ARBA" id="ARBA00022475"/>
    </source>
</evidence>
<keyword evidence="5 7" id="KW-0472">Membrane</keyword>
<proteinExistence type="predicted"/>
<evidence type="ECO:0000256" key="5">
    <source>
        <dbReference type="ARBA" id="ARBA00023136"/>
    </source>
</evidence>
<dbReference type="InterPro" id="IPR003838">
    <property type="entry name" value="ABC3_permease_C"/>
</dbReference>
<feature type="transmembrane region" description="Helical" evidence="7">
    <location>
        <begin position="494"/>
        <end position="521"/>
    </location>
</feature>
<reference evidence="9 10" key="1">
    <citation type="submission" date="2020-10" db="EMBL/GenBank/DDBJ databases">
        <title>Sequencing the genomes of 1000 actinobacteria strains.</title>
        <authorList>
            <person name="Klenk H.-P."/>
        </authorList>
    </citation>
    <scope>NUCLEOTIDE SEQUENCE [LARGE SCALE GENOMIC DNA]</scope>
    <source>
        <strain evidence="9 10">DSM 43748</strain>
    </source>
</reference>
<protein>
    <submittedName>
        <fullName evidence="9">ABC transport system permease protein</fullName>
    </submittedName>
</protein>
<feature type="transmembrane region" description="Helical" evidence="7">
    <location>
        <begin position="378"/>
        <end position="401"/>
    </location>
</feature>
<evidence type="ECO:0000256" key="1">
    <source>
        <dbReference type="ARBA" id="ARBA00004651"/>
    </source>
</evidence>
<evidence type="ECO:0000313" key="9">
    <source>
        <dbReference type="EMBL" id="MBE1561078.1"/>
    </source>
</evidence>
<comment type="subcellular location">
    <subcellularLocation>
        <location evidence="1">Cell membrane</location>
        <topology evidence="1">Multi-pass membrane protein</topology>
    </subcellularLocation>
</comment>
<dbReference type="RefSeq" id="WP_192776059.1">
    <property type="nucleotide sequence ID" value="NZ_BAAASY010000014.1"/>
</dbReference>
<evidence type="ECO:0000313" key="10">
    <source>
        <dbReference type="Proteomes" id="UP000661607"/>
    </source>
</evidence>
<evidence type="ECO:0000259" key="8">
    <source>
        <dbReference type="Pfam" id="PF02687"/>
    </source>
</evidence>
<keyword evidence="10" id="KW-1185">Reference proteome</keyword>
<feature type="compositionally biased region" description="Polar residues" evidence="6">
    <location>
        <begin position="148"/>
        <end position="165"/>
    </location>
</feature>
<feature type="transmembrane region" description="Helical" evidence="7">
    <location>
        <begin position="875"/>
        <end position="895"/>
    </location>
</feature>
<feature type="transmembrane region" description="Helical" evidence="7">
    <location>
        <begin position="456"/>
        <end position="474"/>
    </location>
</feature>
<name>A0ABR9KGC2_9ACTN</name>
<evidence type="ECO:0000256" key="7">
    <source>
        <dbReference type="SAM" id="Phobius"/>
    </source>
</evidence>
<feature type="transmembrane region" description="Helical" evidence="7">
    <location>
        <begin position="542"/>
        <end position="562"/>
    </location>
</feature>
<dbReference type="Proteomes" id="UP000661607">
    <property type="component" value="Unassembled WGS sequence"/>
</dbReference>
<accession>A0ABR9KGC2</accession>
<feature type="region of interest" description="Disordered" evidence="6">
    <location>
        <begin position="143"/>
        <end position="165"/>
    </location>
</feature>
<feature type="transmembrane region" description="Helical" evidence="7">
    <location>
        <begin position="822"/>
        <end position="846"/>
    </location>
</feature>
<sequence>MTVLKLAGRLALLHRGITALLGLLVLSVTLLGGALPRVFEDSYERSLRQAVQETRPELLEIAVDAQSVSPGHRPENAAALAARVDALRGALPPALSSLVGEVKYGVSTNRLRLAGHVGHEPRANNYVDLAWNSGAVRRVRYVEGTPPSGVTSGPNPLTERSTPNPYQDPALTIALAKPTITTVEVGLPSDAPELMGLAVGDTIVSAAGLLIKVTGLYEPVDPADPFWSVFPSMAGVYVPDPAANRASFVVTALGSEQVVAALAPLRERMHYRWGFAAVPGAFTIEAAPDAGPALDNFTAAARRMSTPGMPYKVTSHLPKMMDDFLGKLETTQTLMGVLLAGLFAVAFGVVALVAGLLLGRVAASLVAARARAASLGQFAAVGAAVLLLAVVPGALLGFALARLVPGLDTPISLLSAPLLALATVLYGMGRLLLTHRRPLVEQRDDLVARPFTPRRLVADLLVVFLAAVATYIAVTRGVTTAQTASGSDPLLVAAPTAVAVAVALVVLWGYPYLLRLLSFGAARSRRSVLFLAVASAARSRTAATLPALILVPALTLSVYSALTLDSLDAGQRAAAWQRTGADAQVGVGEGVIAPAAIEKVRALPGVREVLPVELREGRLSGGTLSFSYLRMDTAAYAKRLGPAPSVVSSPVAAVNRAAGAANGPSAPVLVTGGLGKARSRPIVLEGAERAPVVVDHVGHLDRFPGTDQLGELLVLPTSVLPEQKVAMRPNRLLVFGAGLRAADLERAVGPAASASTREGDLAAIVSTPLTRTITLAFRLSAVVLALYSLLAVWVSVVAGAAERDRSISFLSTMGMSSGQARAITLGEISPLVVTAAVTGIALGTLFPSLFGGGVDLSGYAGGLPVGYTVTWTTPLALGAGVTLAALLGAVAHVALSGRRKVGVALRGGE</sequence>
<dbReference type="Pfam" id="PF02687">
    <property type="entry name" value="FtsX"/>
    <property type="match status" value="1"/>
</dbReference>
<feature type="transmembrane region" description="Helical" evidence="7">
    <location>
        <begin position="334"/>
        <end position="358"/>
    </location>
</feature>
<feature type="transmembrane region" description="Helical" evidence="7">
    <location>
        <begin position="775"/>
        <end position="801"/>
    </location>
</feature>
<evidence type="ECO:0000256" key="3">
    <source>
        <dbReference type="ARBA" id="ARBA00022692"/>
    </source>
</evidence>
<feature type="transmembrane region" description="Helical" evidence="7">
    <location>
        <begin position="413"/>
        <end position="433"/>
    </location>
</feature>
<feature type="domain" description="ABC3 transporter permease C-terminal" evidence="8">
    <location>
        <begin position="781"/>
        <end position="891"/>
    </location>
</feature>
<evidence type="ECO:0000256" key="4">
    <source>
        <dbReference type="ARBA" id="ARBA00022989"/>
    </source>
</evidence>
<dbReference type="EMBL" id="JADBEF010000001">
    <property type="protein sequence ID" value="MBE1561078.1"/>
    <property type="molecule type" value="Genomic_DNA"/>
</dbReference>
<keyword evidence="2" id="KW-1003">Cell membrane</keyword>
<comment type="caution">
    <text evidence="9">The sequence shown here is derived from an EMBL/GenBank/DDBJ whole genome shotgun (WGS) entry which is preliminary data.</text>
</comment>
<keyword evidence="3 7" id="KW-0812">Transmembrane</keyword>
<evidence type="ECO:0000256" key="6">
    <source>
        <dbReference type="SAM" id="MobiDB-lite"/>
    </source>
</evidence>